<dbReference type="EMBL" id="CP034413">
    <property type="protein sequence ID" value="QCI58331.1"/>
    <property type="molecule type" value="Genomic_DNA"/>
</dbReference>
<evidence type="ECO:0000313" key="1">
    <source>
        <dbReference type="EMBL" id="QCI58331.1"/>
    </source>
</evidence>
<dbReference type="AlphaFoldDB" id="A0A4D7AL79"/>
<dbReference type="RefSeq" id="WP_119311322.1">
    <property type="nucleotide sequence ID" value="NZ_CAUWCU010000097.1"/>
</dbReference>
<proteinExistence type="predicted"/>
<dbReference type="Proteomes" id="UP000298642">
    <property type="component" value="Chromosome"/>
</dbReference>
<protein>
    <submittedName>
        <fullName evidence="1">Uncharacterized protein</fullName>
    </submittedName>
</protein>
<sequence length="185" mass="20783">MSRLDEFLRLLCGRFDNTRQLEELRRSGSPALPLAEHVNTVCNDKIDGLPADFAGAFVLEESYYTTEGKTHASPHLFLFTEEGEAVKLTSYQLPKAADGGAATYETLPPLKWEDLEISEKFTPALYTLHDGVWEGGSVSMFSPVLKFTLYERFSQESLEVAETMEVNGKRTFGYDVPIVYRRAAD</sequence>
<evidence type="ECO:0000313" key="2">
    <source>
        <dbReference type="Proteomes" id="UP000298642"/>
    </source>
</evidence>
<accession>A0A4D7AL79</accession>
<gene>
    <name evidence="1" type="ORF">EIO64_03045</name>
</gene>
<reference evidence="2" key="1">
    <citation type="submission" date="2018-12" db="EMBL/GenBank/DDBJ databases">
        <title>Dusodibacter welbiota gen. nov., sp. nov., isolated from human faeces and emended description of the Oscillibacter genus.</title>
        <authorList>
            <person name="Le Roy T."/>
            <person name="Van der Smissen P."/>
            <person name="Delzenne N."/>
            <person name="Muccioli G."/>
            <person name="Collet J.F."/>
            <person name="Cani P.D."/>
        </authorList>
    </citation>
    <scope>NUCLEOTIDE SEQUENCE [LARGE SCALE GENOMIC DNA]</scope>
    <source>
        <strain evidence="2">J115</strain>
    </source>
</reference>
<name>A0A4D7AL79_9FIRM</name>
<dbReference type="GeneID" id="89523149"/>
<dbReference type="KEGG" id="obj:EIO64_03045"/>
<keyword evidence="2" id="KW-1185">Reference proteome</keyword>
<organism evidence="1 2">
    <name type="scientific">Dysosmobacter welbionis</name>
    <dbReference type="NCBI Taxonomy" id="2093857"/>
    <lineage>
        <taxon>Bacteria</taxon>
        <taxon>Bacillati</taxon>
        <taxon>Bacillota</taxon>
        <taxon>Clostridia</taxon>
        <taxon>Eubacteriales</taxon>
        <taxon>Oscillospiraceae</taxon>
        <taxon>Dysosmobacter</taxon>
    </lineage>
</organism>